<evidence type="ECO:0000256" key="1">
    <source>
        <dbReference type="SAM" id="Coils"/>
    </source>
</evidence>
<feature type="coiled-coil region" evidence="1">
    <location>
        <begin position="2315"/>
        <end position="2342"/>
    </location>
</feature>
<accession>A0ABD0TI00</accession>
<dbReference type="Proteomes" id="UP001549921">
    <property type="component" value="Unassembled WGS sequence"/>
</dbReference>
<dbReference type="PANTHER" id="PTHR23159">
    <property type="entry name" value="CENTROSOMAL PROTEIN 2"/>
    <property type="match status" value="1"/>
</dbReference>
<dbReference type="EMBL" id="JBEDNZ010000004">
    <property type="protein sequence ID" value="KAL0848936.1"/>
    <property type="molecule type" value="Genomic_DNA"/>
</dbReference>
<feature type="compositionally biased region" description="Polar residues" evidence="2">
    <location>
        <begin position="2487"/>
        <end position="2513"/>
    </location>
</feature>
<keyword evidence="1" id="KW-0175">Coiled coil</keyword>
<organism evidence="3 4">
    <name type="scientific">Loxostege sticticalis</name>
    <name type="common">Beet webworm moth</name>
    <dbReference type="NCBI Taxonomy" id="481309"/>
    <lineage>
        <taxon>Eukaryota</taxon>
        <taxon>Metazoa</taxon>
        <taxon>Ecdysozoa</taxon>
        <taxon>Arthropoda</taxon>
        <taxon>Hexapoda</taxon>
        <taxon>Insecta</taxon>
        <taxon>Pterygota</taxon>
        <taxon>Neoptera</taxon>
        <taxon>Endopterygota</taxon>
        <taxon>Lepidoptera</taxon>
        <taxon>Glossata</taxon>
        <taxon>Ditrysia</taxon>
        <taxon>Pyraloidea</taxon>
        <taxon>Crambidae</taxon>
        <taxon>Pyraustinae</taxon>
        <taxon>Loxostege</taxon>
    </lineage>
</organism>
<feature type="compositionally biased region" description="Basic and acidic residues" evidence="2">
    <location>
        <begin position="1752"/>
        <end position="1762"/>
    </location>
</feature>
<protein>
    <submittedName>
        <fullName evidence="3">Uncharacterized protein</fullName>
    </submittedName>
</protein>
<feature type="region of interest" description="Disordered" evidence="2">
    <location>
        <begin position="2166"/>
        <end position="2186"/>
    </location>
</feature>
<proteinExistence type="predicted"/>
<feature type="coiled-coil region" evidence="1">
    <location>
        <begin position="2077"/>
        <end position="2108"/>
    </location>
</feature>
<feature type="region of interest" description="Disordered" evidence="2">
    <location>
        <begin position="2395"/>
        <end position="2513"/>
    </location>
</feature>
<gene>
    <name evidence="3" type="ORF">ABMA28_013331</name>
</gene>
<feature type="region of interest" description="Disordered" evidence="2">
    <location>
        <begin position="2348"/>
        <end position="2372"/>
    </location>
</feature>
<feature type="coiled-coil region" evidence="1">
    <location>
        <begin position="76"/>
        <end position="133"/>
    </location>
</feature>
<name>A0ABD0TI00_LOXSC</name>
<sequence>MSFITKRERVFNEYDLFDLPPRNEGKLKAYASCTDARAWSHFCSDKTEHLVEIIKRNNETCRTKYVPTNVIVDTLMVAKNAEIERLRRKIEEFEQMFAAYDQLDLTSEQKCEIANAHAAIKAANKELDEMSSRPESERSWVRIPLDTSFFFWCTRGDESTIKFKTYNCYYRLPKSMKKGFMEFKRGDNWNYEKEATPRMDTKSNQAGLSCPCDASTSAHDPRIQELKDIIIGKDAKLSAMQNTIAVMENDVCEPYCIYAHIYTALEKIFGILCQNDKYKLYLSLMTAGKDTRCIDFKGKILFKLKVLEKFSMALIAPCSQEMKGSSKDCACLRAEIVARLDFAPQSVESKNPCLDNKRAQLVADIMEHEEMKEILSKDSASEKNEDDHIDDACAFDTYSIDTENLKRLKNLQENFDDLMTCHEKLKFEKDTLQSKCNQYEELEKEFDDLKAQLREYNVLWSEKEHYRKRSMDIDSLKEQYLVLADETSNLETQLKAECEINHMKTNTIEELRNENLALERKLNEALIAFEKEKNAFQCKLKETECTIMCQEQQIKSLSVQIDRLLEHSHDKMQPNEDPSQSLALIDEIESLKEQIKNLKDTLFCSEEEKQQLQEEFQDKLKLINELKMEIEDWKSTYEKTAHRNNYLEKCADNFREEMHRLMEENGNLSQDLQEKSTAVENLINIINSKSQEVTQLKDDIERKDEAQKMLNNQLQKVKDLYSRNMSAVEDEKTKALRSLQLAQKESQELLEKVKDYSDVLHRNDDMTKSLATTSKEYNELRNVLKDTMEENKSLQMDLISRENNNSILLQEIQRLREVNSYAINNINNLQDQKNEYKTSLELTKKESEILGDKLKQFEYIAQETDTLKEAFDALTNEKEKLENELRNKKYELEKALRSLQLCKKESEELIGKLDQTQIWEEELARLNESHNKLMDEKHALQSELTEKSRNFESLLKAANDKNELLLKSSQKVADLENELIDLKKAYDKLLADKNDLQNDFDNKTEDLNNLYNNLESKIEENRELLEQIKGMEVHQKATKSNLIALQNENLFTQNTLSAIQKESAALIDKLKQYETLESEYEKLKYENECIQNELSKQLSALKKIEKENEDLVNENINLQAINEDLEKSLINTRNELISKPGSSTITYEDIVKELEDMKTEKLKHHDKIKSLLNRLDESDNIISNLSEDILKRDDKIAILENHINHMEDEIRRLQDNLAQVIDTGENIKDNSYVKMDQSMKTLEAHHSKAAHNMKMELAKLQNENAKLEQQLSVTKLRSEESSRDKNKYLSQVVHLQNEREIIVTDIKQLELKSVGDSALTPEQCGVEDVLLSLDRIRRSLDAKSSKSTSLEQTILKVKTSSQLLLTKADEAKKLVEKEKQKIIMEKEDAIRDRLNMEKKLEVLKEKLDSQISNDAKIIKDLEASILNQKLLNEHTISKLNDELHALQASYEKSRAAVDSLQDKIRNLTEDNEICKKKNYQLNSDLHDKCEEFEKIKNKLNVFTNKSFQNYGVQVRLPSNHRSISSQTDTLHVLDSMLEPDINESDKSLKKVTDTVSHPNTKHSIKPTENKPVSNILPRQHPHSLNEVQILTANVEPTFDFVRSSYLNYKIQRLSPGRLEQYSISNEEEPGTSRAQDDSFENANVDDPHLIDIYNRSIHSISSKVIENEEDTIASKLDSQSPGKSSAFTKYDYSNDYSINTESNNNNTYKDSMFVEPTSQQSTDADMFVIYKDSDSNYHGDKKKTQKPMTKIEQAEKIDESGSRKRHSNERKHKNQLKQGKERKLHITDNKTYLYGQETDEDDKRKLNIKLPRVENDSRSIIATSEGDKKSLDSYTIGIYASPKQNSFTDMKLNRDLDITNLKQETPSLPTISTDGQYLDSYNSFKINFDEDDSLQGNDRKHSKFRNTISENKGNPQKSDRRIQMLRTQIRHIKKPENEGKEENYEGDESHHKLSRVEANVFLIESDSNLSKTDRSEKPHLSTKKPKNFALDYILDTVKHEMDPESDHDVRKSKSDERFNLAKIREADSIPSKDSPLKVSSLEYKTISSPSRSFGIMSENTQSKFIVERSFMAKKDDLSDYESRIQYLTKALENTEKDYKKKLDAIKIQYDSNIKNILHEHNLGVKNIQGLHEQTLQDIMKIHENEVENLRTMSIEANRKAEKLEKENRSLKNKIQDHSSTNGLDEEPIRISSDTKKHRKSCIDTRTLTKTNVEAFNVRPRIRGHGPCTCSLDVNVSDTIRNIFEQVDVDQRKMAEHTYVKYIANKILTNSVEALDAQELSFLHLKVCRTWKTKLSKEEALQKRIDSLESELLYKQRHAQQHIAELDRKVAEERRRLQEVREAVCSGAVARADSPNSQPDAPEGIQAPPPTAETDDLCVCESPTCHVELGERRSAGDLVPGVSGGLKHKRTRTDSHRAALAKHDVKEHGRRQDYFQASRGGSRQESNLGKGGNLVIRGVPVHPHAPCCRRPHRGDAREKTVPRRPTNALASLTRSPGHTSPQEEVTSSGLGSTVHTLPTAQLSRMWTTQSRACQGLDDTSDLLSLQPREPLTEMG</sequence>
<comment type="caution">
    <text evidence="3">The sequence shown here is derived from an EMBL/GenBank/DDBJ whole genome shotgun (WGS) entry which is preliminary data.</text>
</comment>
<feature type="compositionally biased region" description="Basic and acidic residues" evidence="2">
    <location>
        <begin position="2411"/>
        <end position="2432"/>
    </location>
</feature>
<feature type="coiled-coil region" evidence="1">
    <location>
        <begin position="422"/>
        <end position="1135"/>
    </location>
</feature>
<feature type="coiled-coil region" evidence="1">
    <location>
        <begin position="1168"/>
        <end position="1277"/>
    </location>
</feature>
<feature type="compositionally biased region" description="Basic and acidic residues" evidence="2">
    <location>
        <begin position="2166"/>
        <end position="2176"/>
    </location>
</feature>
<evidence type="ECO:0000313" key="4">
    <source>
        <dbReference type="Proteomes" id="UP001549921"/>
    </source>
</evidence>
<feature type="region of interest" description="Disordered" evidence="2">
    <location>
        <begin position="1734"/>
        <end position="1782"/>
    </location>
</feature>
<reference evidence="3 4" key="1">
    <citation type="submission" date="2024-06" db="EMBL/GenBank/DDBJ databases">
        <title>A chromosome-level genome assembly of beet webworm, Loxostege sticticalis.</title>
        <authorList>
            <person name="Zhang Y."/>
        </authorList>
    </citation>
    <scope>NUCLEOTIDE SEQUENCE [LARGE SCALE GENOMIC DNA]</scope>
    <source>
        <strain evidence="3">AQ028</strain>
        <tissue evidence="3">Male pupae</tissue>
    </source>
</reference>
<feature type="compositionally biased region" description="Basic residues" evidence="2">
    <location>
        <begin position="1763"/>
        <end position="1777"/>
    </location>
</feature>
<feature type="region of interest" description="Disordered" evidence="2">
    <location>
        <begin position="1890"/>
        <end position="1920"/>
    </location>
</feature>
<evidence type="ECO:0000256" key="2">
    <source>
        <dbReference type="SAM" id="MobiDB-lite"/>
    </source>
</evidence>
<evidence type="ECO:0000313" key="3">
    <source>
        <dbReference type="EMBL" id="KAL0848936.1"/>
    </source>
</evidence>
<feature type="region of interest" description="Disordered" evidence="2">
    <location>
        <begin position="1545"/>
        <end position="1578"/>
    </location>
</feature>
<dbReference type="PANTHER" id="PTHR23159:SF31">
    <property type="entry name" value="CENTROSOME-ASSOCIATED PROTEIN CEP250 ISOFORM X1"/>
    <property type="match status" value="1"/>
</dbReference>
<feature type="compositionally biased region" description="Polar residues" evidence="2">
    <location>
        <begin position="1905"/>
        <end position="1916"/>
    </location>
</feature>
<feature type="coiled-coil region" evidence="1">
    <location>
        <begin position="1368"/>
        <end position="1477"/>
    </location>
</feature>